<dbReference type="Pfam" id="PF00498">
    <property type="entry name" value="FHA"/>
    <property type="match status" value="1"/>
</dbReference>
<reference evidence="3" key="1">
    <citation type="submission" date="2020-06" db="EMBL/GenBank/DDBJ databases">
        <authorList>
            <consortium name="Plant Systems Biology data submission"/>
        </authorList>
    </citation>
    <scope>NUCLEOTIDE SEQUENCE</scope>
    <source>
        <strain evidence="3">D6</strain>
    </source>
</reference>
<dbReference type="EMBL" id="CAICTM010001097">
    <property type="protein sequence ID" value="CAB9520403.1"/>
    <property type="molecule type" value="Genomic_DNA"/>
</dbReference>
<evidence type="ECO:0000259" key="2">
    <source>
        <dbReference type="PROSITE" id="PS50006"/>
    </source>
</evidence>
<accession>A0A9N8HMA8</accession>
<protein>
    <submittedName>
        <fullName evidence="3">Protein phosphatase 1 regulatory subunit 8</fullName>
    </submittedName>
</protein>
<evidence type="ECO:0000256" key="1">
    <source>
        <dbReference type="SAM" id="MobiDB-lite"/>
    </source>
</evidence>
<dbReference type="AlphaFoldDB" id="A0A9N8HMA8"/>
<feature type="region of interest" description="Disordered" evidence="1">
    <location>
        <begin position="334"/>
        <end position="376"/>
    </location>
</feature>
<comment type="caution">
    <text evidence="3">The sequence shown here is derived from an EMBL/GenBank/DDBJ whole genome shotgun (WGS) entry which is preliminary data.</text>
</comment>
<evidence type="ECO:0000313" key="4">
    <source>
        <dbReference type="Proteomes" id="UP001153069"/>
    </source>
</evidence>
<name>A0A9N8HMA8_9STRA</name>
<gene>
    <name evidence="3" type="ORF">SEMRO_1099_G241200.1</name>
</gene>
<sequence length="401" mass="43010">MAEVLFVAVAYQDFTATTTTTTDKRGPLSPQCLSIALLQTTFHETSLTTSQDDTPAAPLSPVRVDVRLCGSIPRSDMVTKLGLRGAPCPLSILTSADLNASQLAETNACDSSTLLKSSISEGPVGRFVAAQQRPMARIQSDLGPPAPVYEPPSWAVPARGEARLEPVCEALGRQTSVDLTSKSSFRVGRSPQSDVQLNHGTSSRRHALLFHHSNGSCYIVDCGSAHGTYVNGVRITSPPNGGVVIPYKVRRGAMIRFGGPGAPCFVLKSFSFQLEELAEPTTQNASIEGSESDAVVVQKNTRLNALGQTAIDSVRFSIISMACKRSFDTLDGEDFEEPCSKRARCSSPPLSPEEPMRLVSPDMPSSSKHRRVSFSTDPPIAFYPALVTPEELSSDEDNGCY</sequence>
<dbReference type="SUPFAM" id="SSF49879">
    <property type="entry name" value="SMAD/FHA domain"/>
    <property type="match status" value="1"/>
</dbReference>
<dbReference type="InterPro" id="IPR050923">
    <property type="entry name" value="Cell_Proc_Reg/RNA_Proc"/>
</dbReference>
<organism evidence="3 4">
    <name type="scientific">Seminavis robusta</name>
    <dbReference type="NCBI Taxonomy" id="568900"/>
    <lineage>
        <taxon>Eukaryota</taxon>
        <taxon>Sar</taxon>
        <taxon>Stramenopiles</taxon>
        <taxon>Ochrophyta</taxon>
        <taxon>Bacillariophyta</taxon>
        <taxon>Bacillariophyceae</taxon>
        <taxon>Bacillariophycidae</taxon>
        <taxon>Naviculales</taxon>
        <taxon>Naviculaceae</taxon>
        <taxon>Seminavis</taxon>
    </lineage>
</organism>
<dbReference type="InterPro" id="IPR000253">
    <property type="entry name" value="FHA_dom"/>
</dbReference>
<dbReference type="PROSITE" id="PS50006">
    <property type="entry name" value="FHA_DOMAIN"/>
    <property type="match status" value="1"/>
</dbReference>
<dbReference type="Proteomes" id="UP001153069">
    <property type="component" value="Unassembled WGS sequence"/>
</dbReference>
<dbReference type="Gene3D" id="2.60.200.20">
    <property type="match status" value="1"/>
</dbReference>
<dbReference type="SMART" id="SM00240">
    <property type="entry name" value="FHA"/>
    <property type="match status" value="1"/>
</dbReference>
<dbReference type="InterPro" id="IPR008984">
    <property type="entry name" value="SMAD_FHA_dom_sf"/>
</dbReference>
<dbReference type="PANTHER" id="PTHR23308">
    <property type="entry name" value="NUCLEAR INHIBITOR OF PROTEIN PHOSPHATASE-1"/>
    <property type="match status" value="1"/>
</dbReference>
<proteinExistence type="predicted"/>
<evidence type="ECO:0000313" key="3">
    <source>
        <dbReference type="EMBL" id="CAB9520403.1"/>
    </source>
</evidence>
<feature type="domain" description="FHA" evidence="2">
    <location>
        <begin position="185"/>
        <end position="235"/>
    </location>
</feature>
<dbReference type="OrthoDB" id="44230at2759"/>
<keyword evidence="4" id="KW-1185">Reference proteome</keyword>